<keyword evidence="3" id="KW-1185">Reference proteome</keyword>
<sequence>MMLGAFPSLFMYPNPYMFPFSSPIAGWSQWPGSAPFPVMSSGPPIYRPAGYERSQEGPSESSSFYQSLPPYEF</sequence>
<dbReference type="EMBL" id="JABFAC010217304">
    <property type="protein sequence ID" value="MBA0633823.1"/>
    <property type="molecule type" value="Genomic_DNA"/>
</dbReference>
<evidence type="ECO:0000256" key="1">
    <source>
        <dbReference type="SAM" id="MobiDB-lite"/>
    </source>
</evidence>
<gene>
    <name evidence="2" type="ORF">Godav_029089</name>
</gene>
<dbReference type="Proteomes" id="UP000593561">
    <property type="component" value="Unassembled WGS sequence"/>
</dbReference>
<evidence type="ECO:0000313" key="2">
    <source>
        <dbReference type="EMBL" id="MBA0633823.1"/>
    </source>
</evidence>
<comment type="caution">
    <text evidence="2">The sequence shown here is derived from an EMBL/GenBank/DDBJ whole genome shotgun (WGS) entry which is preliminary data.</text>
</comment>
<feature type="compositionally biased region" description="Polar residues" evidence="1">
    <location>
        <begin position="56"/>
        <end position="66"/>
    </location>
</feature>
<dbReference type="AlphaFoldDB" id="A0A7J8T6L9"/>
<protein>
    <submittedName>
        <fullName evidence="2">Uncharacterized protein</fullName>
    </submittedName>
</protein>
<reference evidence="2 3" key="1">
    <citation type="journal article" date="2019" name="Genome Biol. Evol.">
        <title>Insights into the evolution of the New World diploid cottons (Gossypium, subgenus Houzingenia) based on genome sequencing.</title>
        <authorList>
            <person name="Grover C.E."/>
            <person name="Arick M.A. 2nd"/>
            <person name="Thrash A."/>
            <person name="Conover J.L."/>
            <person name="Sanders W.S."/>
            <person name="Peterson D.G."/>
            <person name="Frelichowski J.E."/>
            <person name="Scheffler J.A."/>
            <person name="Scheffler B.E."/>
            <person name="Wendel J.F."/>
        </authorList>
    </citation>
    <scope>NUCLEOTIDE SEQUENCE [LARGE SCALE GENOMIC DNA]</scope>
    <source>
        <strain evidence="2">27</strain>
        <tissue evidence="2">Leaf</tissue>
    </source>
</reference>
<organism evidence="2 3">
    <name type="scientific">Gossypium davidsonii</name>
    <name type="common">Davidson's cotton</name>
    <name type="synonym">Gossypium klotzschianum subsp. davidsonii</name>
    <dbReference type="NCBI Taxonomy" id="34287"/>
    <lineage>
        <taxon>Eukaryota</taxon>
        <taxon>Viridiplantae</taxon>
        <taxon>Streptophyta</taxon>
        <taxon>Embryophyta</taxon>
        <taxon>Tracheophyta</taxon>
        <taxon>Spermatophyta</taxon>
        <taxon>Magnoliopsida</taxon>
        <taxon>eudicotyledons</taxon>
        <taxon>Gunneridae</taxon>
        <taxon>Pentapetalae</taxon>
        <taxon>rosids</taxon>
        <taxon>malvids</taxon>
        <taxon>Malvales</taxon>
        <taxon>Malvaceae</taxon>
        <taxon>Malvoideae</taxon>
        <taxon>Gossypium</taxon>
    </lineage>
</organism>
<proteinExistence type="predicted"/>
<accession>A0A7J8T6L9</accession>
<feature type="region of interest" description="Disordered" evidence="1">
    <location>
        <begin position="47"/>
        <end position="73"/>
    </location>
</feature>
<name>A0A7J8T6L9_GOSDV</name>
<evidence type="ECO:0000313" key="3">
    <source>
        <dbReference type="Proteomes" id="UP000593561"/>
    </source>
</evidence>